<dbReference type="Proteomes" id="UP000031938">
    <property type="component" value="Unassembled WGS sequence"/>
</dbReference>
<dbReference type="InterPro" id="IPR009057">
    <property type="entry name" value="Homeodomain-like_sf"/>
</dbReference>
<accession>A0A0C2W070</accession>
<dbReference type="STRING" id="889306.KP78_10410"/>
<dbReference type="SUPFAM" id="SSF46689">
    <property type="entry name" value="Homeodomain-like"/>
    <property type="match status" value="1"/>
</dbReference>
<dbReference type="PROSITE" id="PS50977">
    <property type="entry name" value="HTH_TETR_2"/>
    <property type="match status" value="1"/>
</dbReference>
<dbReference type="InterPro" id="IPR001647">
    <property type="entry name" value="HTH_TetR"/>
</dbReference>
<evidence type="ECO:0000313" key="4">
    <source>
        <dbReference type="EMBL" id="KIL49573.1"/>
    </source>
</evidence>
<dbReference type="GO" id="GO:0003677">
    <property type="term" value="F:DNA binding"/>
    <property type="evidence" value="ECO:0007669"/>
    <property type="project" value="UniProtKB-UniRule"/>
</dbReference>
<dbReference type="Pfam" id="PF00440">
    <property type="entry name" value="TetR_N"/>
    <property type="match status" value="1"/>
</dbReference>
<reference evidence="4 5" key="1">
    <citation type="submission" date="2015-01" db="EMBL/GenBank/DDBJ databases">
        <title>Genome sequencing of Jeotgalibacillus soli.</title>
        <authorList>
            <person name="Goh K.M."/>
            <person name="Chan K.-G."/>
            <person name="Yaakop A.S."/>
            <person name="Ee R."/>
            <person name="Gan H.M."/>
            <person name="Chan C.S."/>
        </authorList>
    </citation>
    <scope>NUCLEOTIDE SEQUENCE [LARGE SCALE GENOMIC DNA]</scope>
    <source>
        <strain evidence="4 5">P9</strain>
    </source>
</reference>
<evidence type="ECO:0000259" key="3">
    <source>
        <dbReference type="PROSITE" id="PS50977"/>
    </source>
</evidence>
<dbReference type="OrthoDB" id="9812993at2"/>
<feature type="domain" description="HTH tetR-type" evidence="3">
    <location>
        <begin position="2"/>
        <end position="62"/>
    </location>
</feature>
<protein>
    <recommendedName>
        <fullName evidence="3">HTH tetR-type domain-containing protein</fullName>
    </recommendedName>
</protein>
<keyword evidence="1 2" id="KW-0238">DNA-binding</keyword>
<name>A0A0C2W070_9BACL</name>
<dbReference type="PATRIC" id="fig|889306.3.peg.1046"/>
<feature type="DNA-binding region" description="H-T-H motif" evidence="2">
    <location>
        <begin position="25"/>
        <end position="44"/>
    </location>
</feature>
<proteinExistence type="predicted"/>
<dbReference type="EMBL" id="JXRP01000009">
    <property type="protein sequence ID" value="KIL49573.1"/>
    <property type="molecule type" value="Genomic_DNA"/>
</dbReference>
<evidence type="ECO:0000313" key="5">
    <source>
        <dbReference type="Proteomes" id="UP000031938"/>
    </source>
</evidence>
<sequence length="285" mass="34258">MNERKKHFIKNAMSLFAEKGYHTTSVQDIVEASEMSKGSFYHYFKSKEELVISIFHYYYEEMDRKIKEVDQNEELSPKKRFELQLLMQFEEFLNHKDFIRVLMQEQMLNISDELDQFLIKIRRESIQWYMNQLKLMYPHLSLSQLWDATIMLGGMTKEYIMLIIIEGVKIPYKKVPGLLLDHMDKLVESIEHHGALMEEEELRELIQTNLPLHERVQNELRQVMQMVESEEEPRLFEISRTIEEQLRNEPVQWMVVAGLIALLEEAIQDEEERKRLMELRQLLTT</sequence>
<dbReference type="InterPro" id="IPR050624">
    <property type="entry name" value="HTH-type_Tx_Regulator"/>
</dbReference>
<evidence type="ECO:0000256" key="2">
    <source>
        <dbReference type="PROSITE-ProRule" id="PRU00335"/>
    </source>
</evidence>
<dbReference type="PRINTS" id="PR00455">
    <property type="entry name" value="HTHTETR"/>
</dbReference>
<dbReference type="RefSeq" id="WP_052474592.1">
    <property type="nucleotide sequence ID" value="NZ_JXRP01000009.1"/>
</dbReference>
<dbReference type="PANTHER" id="PTHR43479:SF22">
    <property type="entry name" value="TRANSCRIPTIONAL REGULATOR, TETR FAMILY"/>
    <property type="match status" value="1"/>
</dbReference>
<keyword evidence="5" id="KW-1185">Reference proteome</keyword>
<dbReference type="Gene3D" id="1.10.357.10">
    <property type="entry name" value="Tetracycline Repressor, domain 2"/>
    <property type="match status" value="1"/>
</dbReference>
<evidence type="ECO:0000256" key="1">
    <source>
        <dbReference type="ARBA" id="ARBA00023125"/>
    </source>
</evidence>
<dbReference type="PANTHER" id="PTHR43479">
    <property type="entry name" value="ACREF/ENVCD OPERON REPRESSOR-RELATED"/>
    <property type="match status" value="1"/>
</dbReference>
<comment type="caution">
    <text evidence="4">The sequence shown here is derived from an EMBL/GenBank/DDBJ whole genome shotgun (WGS) entry which is preliminary data.</text>
</comment>
<organism evidence="4 5">
    <name type="scientific">Jeotgalibacillus soli</name>
    <dbReference type="NCBI Taxonomy" id="889306"/>
    <lineage>
        <taxon>Bacteria</taxon>
        <taxon>Bacillati</taxon>
        <taxon>Bacillota</taxon>
        <taxon>Bacilli</taxon>
        <taxon>Bacillales</taxon>
        <taxon>Caryophanaceae</taxon>
        <taxon>Jeotgalibacillus</taxon>
    </lineage>
</organism>
<dbReference type="AlphaFoldDB" id="A0A0C2W070"/>
<gene>
    <name evidence="4" type="ORF">KP78_10410</name>
</gene>